<sequence length="131" mass="15030">MVVMVEVEAVDMLVEMEAVVAVVVAMVVAMHSAETLVEDLCVISAIRLDTLHSSATTDSIMLSLEKKITWWLLLIMVATRWIPTSIVIREQQIILPMIWTDLLFRISIKERSKFRWQMDLVCQFIILVILT</sequence>
<dbReference type="EMBL" id="JAAALK010000285">
    <property type="protein sequence ID" value="KAG8064907.1"/>
    <property type="molecule type" value="Genomic_DNA"/>
</dbReference>
<reference evidence="1" key="2">
    <citation type="submission" date="2021-02" db="EMBL/GenBank/DDBJ databases">
        <authorList>
            <person name="Kimball J.A."/>
            <person name="Haas M.W."/>
            <person name="Macchietto M."/>
            <person name="Kono T."/>
            <person name="Duquette J."/>
            <person name="Shao M."/>
        </authorList>
    </citation>
    <scope>NUCLEOTIDE SEQUENCE</scope>
    <source>
        <tissue evidence="1">Fresh leaf tissue</tissue>
    </source>
</reference>
<accession>A0A8J5V8U4</accession>
<comment type="caution">
    <text evidence="1">The sequence shown here is derived from an EMBL/GenBank/DDBJ whole genome shotgun (WGS) entry which is preliminary data.</text>
</comment>
<name>A0A8J5V8U4_ZIZPA</name>
<gene>
    <name evidence="1" type="ORF">GUJ93_ZPchr0004g38246</name>
</gene>
<dbReference type="AlphaFoldDB" id="A0A8J5V8U4"/>
<protein>
    <submittedName>
        <fullName evidence="1">Uncharacterized protein</fullName>
    </submittedName>
</protein>
<evidence type="ECO:0000313" key="1">
    <source>
        <dbReference type="EMBL" id="KAG8064907.1"/>
    </source>
</evidence>
<evidence type="ECO:0000313" key="2">
    <source>
        <dbReference type="Proteomes" id="UP000729402"/>
    </source>
</evidence>
<organism evidence="1 2">
    <name type="scientific">Zizania palustris</name>
    <name type="common">Northern wild rice</name>
    <dbReference type="NCBI Taxonomy" id="103762"/>
    <lineage>
        <taxon>Eukaryota</taxon>
        <taxon>Viridiplantae</taxon>
        <taxon>Streptophyta</taxon>
        <taxon>Embryophyta</taxon>
        <taxon>Tracheophyta</taxon>
        <taxon>Spermatophyta</taxon>
        <taxon>Magnoliopsida</taxon>
        <taxon>Liliopsida</taxon>
        <taxon>Poales</taxon>
        <taxon>Poaceae</taxon>
        <taxon>BOP clade</taxon>
        <taxon>Oryzoideae</taxon>
        <taxon>Oryzeae</taxon>
        <taxon>Zizaniinae</taxon>
        <taxon>Zizania</taxon>
    </lineage>
</organism>
<reference evidence="1" key="1">
    <citation type="journal article" date="2021" name="bioRxiv">
        <title>Whole Genome Assembly and Annotation of Northern Wild Rice, Zizania palustris L., Supports a Whole Genome Duplication in the Zizania Genus.</title>
        <authorList>
            <person name="Haas M."/>
            <person name="Kono T."/>
            <person name="Macchietto M."/>
            <person name="Millas R."/>
            <person name="McGilp L."/>
            <person name="Shao M."/>
            <person name="Duquette J."/>
            <person name="Hirsch C.N."/>
            <person name="Kimball J."/>
        </authorList>
    </citation>
    <scope>NUCLEOTIDE SEQUENCE</scope>
    <source>
        <tissue evidence="1">Fresh leaf tissue</tissue>
    </source>
</reference>
<keyword evidence="2" id="KW-1185">Reference proteome</keyword>
<dbReference type="Proteomes" id="UP000729402">
    <property type="component" value="Unassembled WGS sequence"/>
</dbReference>
<proteinExistence type="predicted"/>